<reference evidence="1 2" key="1">
    <citation type="journal article" date="2012" name="Science">
        <title>The Paleozoic origin of enzymatic lignin decomposition reconstructed from 31 fungal genomes.</title>
        <authorList>
            <person name="Floudas D."/>
            <person name="Binder M."/>
            <person name="Riley R."/>
            <person name="Barry K."/>
            <person name="Blanchette R.A."/>
            <person name="Henrissat B."/>
            <person name="Martinez A.T."/>
            <person name="Otillar R."/>
            <person name="Spatafora J.W."/>
            <person name="Yadav J.S."/>
            <person name="Aerts A."/>
            <person name="Benoit I."/>
            <person name="Boyd A."/>
            <person name="Carlson A."/>
            <person name="Copeland A."/>
            <person name="Coutinho P.M."/>
            <person name="de Vries R.P."/>
            <person name="Ferreira P."/>
            <person name="Findley K."/>
            <person name="Foster B."/>
            <person name="Gaskell J."/>
            <person name="Glotzer D."/>
            <person name="Gorecki P."/>
            <person name="Heitman J."/>
            <person name="Hesse C."/>
            <person name="Hori C."/>
            <person name="Igarashi K."/>
            <person name="Jurgens J.A."/>
            <person name="Kallen N."/>
            <person name="Kersten P."/>
            <person name="Kohler A."/>
            <person name="Kuees U."/>
            <person name="Kumar T.K.A."/>
            <person name="Kuo A."/>
            <person name="LaButti K."/>
            <person name="Larrondo L.F."/>
            <person name="Lindquist E."/>
            <person name="Ling A."/>
            <person name="Lombard V."/>
            <person name="Lucas S."/>
            <person name="Lundell T."/>
            <person name="Martin R."/>
            <person name="McLaughlin D.J."/>
            <person name="Morgenstern I."/>
            <person name="Morin E."/>
            <person name="Murat C."/>
            <person name="Nagy L.G."/>
            <person name="Nolan M."/>
            <person name="Ohm R.A."/>
            <person name="Patyshakuliyeva A."/>
            <person name="Rokas A."/>
            <person name="Ruiz-Duenas F.J."/>
            <person name="Sabat G."/>
            <person name="Salamov A."/>
            <person name="Samejima M."/>
            <person name="Schmutz J."/>
            <person name="Slot J.C."/>
            <person name="St John F."/>
            <person name="Stenlid J."/>
            <person name="Sun H."/>
            <person name="Sun S."/>
            <person name="Syed K."/>
            <person name="Tsang A."/>
            <person name="Wiebenga A."/>
            <person name="Young D."/>
            <person name="Pisabarro A."/>
            <person name="Eastwood D.C."/>
            <person name="Martin F."/>
            <person name="Cullen D."/>
            <person name="Grigoriev I.V."/>
            <person name="Hibbett D.S."/>
        </authorList>
    </citation>
    <scope>NUCLEOTIDE SEQUENCE [LARGE SCALE GENOMIC DNA]</scope>
    <source>
        <strain evidence="1 2">DJM-731 SS1</strain>
    </source>
</reference>
<dbReference type="AlphaFoldDB" id="M5GH27"/>
<organism evidence="1 2">
    <name type="scientific">Dacryopinax primogenitus (strain DJM 731)</name>
    <name type="common">Brown rot fungus</name>
    <dbReference type="NCBI Taxonomy" id="1858805"/>
    <lineage>
        <taxon>Eukaryota</taxon>
        <taxon>Fungi</taxon>
        <taxon>Dikarya</taxon>
        <taxon>Basidiomycota</taxon>
        <taxon>Agaricomycotina</taxon>
        <taxon>Dacrymycetes</taxon>
        <taxon>Dacrymycetales</taxon>
        <taxon>Dacrymycetaceae</taxon>
        <taxon>Dacryopinax</taxon>
    </lineage>
</organism>
<proteinExistence type="predicted"/>
<dbReference type="EMBL" id="JH795855">
    <property type="protein sequence ID" value="EJU06508.1"/>
    <property type="molecule type" value="Genomic_DNA"/>
</dbReference>
<dbReference type="Proteomes" id="UP000030653">
    <property type="component" value="Unassembled WGS sequence"/>
</dbReference>
<evidence type="ECO:0000313" key="2">
    <source>
        <dbReference type="Proteomes" id="UP000030653"/>
    </source>
</evidence>
<sequence>MYWRTRNGGREIYSVRLVREDKVPSYIRGSAGHTRSLYDPENHGFYGDVSRFRVCSDVLMDIFCKKYLTKNRGGETQVSR</sequence>
<dbReference type="GeneID" id="63686658"/>
<gene>
    <name evidence="1" type="ORF">DACRYDRAFT_19634</name>
</gene>
<accession>M5GH27</accession>
<keyword evidence="2" id="KW-1185">Reference proteome</keyword>
<dbReference type="RefSeq" id="XP_040633402.1">
    <property type="nucleotide sequence ID" value="XM_040771596.1"/>
</dbReference>
<protein>
    <submittedName>
        <fullName evidence="1">Uncharacterized protein</fullName>
    </submittedName>
</protein>
<name>M5GH27_DACPD</name>
<dbReference type="HOGENOM" id="CLU_2589698_0_0_1"/>
<evidence type="ECO:0000313" key="1">
    <source>
        <dbReference type="EMBL" id="EJU06508.1"/>
    </source>
</evidence>